<gene>
    <name evidence="3" type="ORF">GBAR_LOCUS18126</name>
</gene>
<sequence>MGESQAPAAGRPPQLFCGDIDIRIAGDGTWFHEGCPIGRLPLVKLFASVLRREDDDYWLVTPVEKARITVDDVPFIAVEMEAEGEGQAQCVRFRTNLDEWLSRSSAAAQLRKMPWVRLLGSGLVLGAASLVALAMIGGSDPEGTYVPASIVDGEIVPGEVVD</sequence>
<evidence type="ECO:0000313" key="4">
    <source>
        <dbReference type="Proteomes" id="UP001174909"/>
    </source>
</evidence>
<dbReference type="Proteomes" id="UP001174909">
    <property type="component" value="Unassembled WGS sequence"/>
</dbReference>
<dbReference type="AlphaFoldDB" id="A0AA35SLY5"/>
<feature type="transmembrane region" description="Helical" evidence="1">
    <location>
        <begin position="115"/>
        <end position="136"/>
    </location>
</feature>
<comment type="caution">
    <text evidence="3">The sequence shown here is derived from an EMBL/GenBank/DDBJ whole genome shotgun (WGS) entry which is preliminary data.</text>
</comment>
<proteinExistence type="predicted"/>
<dbReference type="InterPro" id="IPR023361">
    <property type="entry name" value="DUF1285_beta_roll_sf"/>
</dbReference>
<dbReference type="EMBL" id="CASHTH010002581">
    <property type="protein sequence ID" value="CAI8032009.1"/>
    <property type="molecule type" value="Genomic_DNA"/>
</dbReference>
<keyword evidence="1" id="KW-1133">Transmembrane helix</keyword>
<protein>
    <recommendedName>
        <fullName evidence="2">DUF1285 domain-containing protein</fullName>
    </recommendedName>
</protein>
<dbReference type="Gene3D" id="2.30.270.10">
    <property type="entry name" value="duf1285 protein"/>
    <property type="match status" value="1"/>
</dbReference>
<evidence type="ECO:0000256" key="1">
    <source>
        <dbReference type="SAM" id="Phobius"/>
    </source>
</evidence>
<dbReference type="Pfam" id="PF06938">
    <property type="entry name" value="DUF1285_N"/>
    <property type="match status" value="1"/>
</dbReference>
<evidence type="ECO:0000259" key="2">
    <source>
        <dbReference type="Pfam" id="PF06938"/>
    </source>
</evidence>
<dbReference type="InterPro" id="IPR046093">
    <property type="entry name" value="DUF6111"/>
</dbReference>
<evidence type="ECO:0000313" key="3">
    <source>
        <dbReference type="EMBL" id="CAI8032009.1"/>
    </source>
</evidence>
<accession>A0AA35SLY5</accession>
<reference evidence="3" key="1">
    <citation type="submission" date="2023-03" db="EMBL/GenBank/DDBJ databases">
        <authorList>
            <person name="Steffen K."/>
            <person name="Cardenas P."/>
        </authorList>
    </citation>
    <scope>NUCLEOTIDE SEQUENCE</scope>
</reference>
<dbReference type="Pfam" id="PF19606">
    <property type="entry name" value="DUF6111"/>
    <property type="match status" value="1"/>
</dbReference>
<feature type="domain" description="DUF1285" evidence="2">
    <location>
        <begin position="16"/>
        <end position="73"/>
    </location>
</feature>
<organism evidence="3 4">
    <name type="scientific">Geodia barretti</name>
    <name type="common">Barrett's horny sponge</name>
    <dbReference type="NCBI Taxonomy" id="519541"/>
    <lineage>
        <taxon>Eukaryota</taxon>
        <taxon>Metazoa</taxon>
        <taxon>Porifera</taxon>
        <taxon>Demospongiae</taxon>
        <taxon>Heteroscleromorpha</taxon>
        <taxon>Tetractinellida</taxon>
        <taxon>Astrophorina</taxon>
        <taxon>Geodiidae</taxon>
        <taxon>Geodia</taxon>
    </lineage>
</organism>
<keyword evidence="4" id="KW-1185">Reference proteome</keyword>
<dbReference type="Gene3D" id="3.10.540.10">
    <property type="entry name" value="duf1285 like domain"/>
    <property type="match status" value="1"/>
</dbReference>
<name>A0AA35SLY5_GEOBA</name>
<dbReference type="InterPro" id="IPR048341">
    <property type="entry name" value="DUF1285_N"/>
</dbReference>
<keyword evidence="1" id="KW-0472">Membrane</keyword>
<keyword evidence="1" id="KW-0812">Transmembrane</keyword>